<gene>
    <name evidence="4" type="ORF">SAMN05216216_1176</name>
</gene>
<evidence type="ECO:0000259" key="3">
    <source>
        <dbReference type="Pfam" id="PF01276"/>
    </source>
</evidence>
<dbReference type="Proteomes" id="UP000199008">
    <property type="component" value="Unassembled WGS sequence"/>
</dbReference>
<dbReference type="Pfam" id="PF01276">
    <property type="entry name" value="OKR_DC_1"/>
    <property type="match status" value="2"/>
</dbReference>
<dbReference type="InterPro" id="IPR015421">
    <property type="entry name" value="PyrdxlP-dep_Trfase_major"/>
</dbReference>
<feature type="domain" description="Orn/Lys/Arg decarboxylases family 1 pyridoxal-P attachment site" evidence="3">
    <location>
        <begin position="38"/>
        <end position="116"/>
    </location>
</feature>
<organism evidence="4 5">
    <name type="scientific">Lacicoccus qingdaonensis</name>
    <dbReference type="NCBI Taxonomy" id="576118"/>
    <lineage>
        <taxon>Bacteria</taxon>
        <taxon>Bacillati</taxon>
        <taxon>Bacillota</taxon>
        <taxon>Bacilli</taxon>
        <taxon>Bacillales</taxon>
        <taxon>Salinicoccaceae</taxon>
        <taxon>Lacicoccus</taxon>
    </lineage>
</organism>
<proteinExistence type="predicted"/>
<dbReference type="InterPro" id="IPR015424">
    <property type="entry name" value="PyrdxlP-dep_Trfase"/>
</dbReference>
<dbReference type="OrthoDB" id="9815233at2"/>
<dbReference type="EMBL" id="FNFY01000017">
    <property type="protein sequence ID" value="SDK99265.1"/>
    <property type="molecule type" value="Genomic_DNA"/>
</dbReference>
<comment type="cofactor">
    <cofactor evidence="1">
        <name>pyridoxal 5'-phosphate</name>
        <dbReference type="ChEBI" id="CHEBI:597326"/>
    </cofactor>
</comment>
<dbReference type="AlphaFoldDB" id="A0A1G9GFE8"/>
<dbReference type="SUPFAM" id="SSF53383">
    <property type="entry name" value="PLP-dependent transferases"/>
    <property type="match status" value="1"/>
</dbReference>
<protein>
    <submittedName>
        <fullName evidence="4">Orn/Lys/Arg decarboxylase, C-terminal domain</fullName>
    </submittedName>
</protein>
<feature type="domain" description="Orn/Lys/Arg decarboxylases family 1 pyridoxal-P attachment site" evidence="3">
    <location>
        <begin position="118"/>
        <end position="250"/>
    </location>
</feature>
<dbReference type="SUPFAM" id="SSF55904">
    <property type="entry name" value="Ornithine decarboxylase C-terminal domain"/>
    <property type="match status" value="1"/>
</dbReference>
<dbReference type="GO" id="GO:0003824">
    <property type="term" value="F:catalytic activity"/>
    <property type="evidence" value="ECO:0007669"/>
    <property type="project" value="InterPro"/>
</dbReference>
<evidence type="ECO:0000313" key="5">
    <source>
        <dbReference type="Proteomes" id="UP000199008"/>
    </source>
</evidence>
<dbReference type="PANTHER" id="PTHR43277">
    <property type="entry name" value="ARGININE DECARBOXYLASE"/>
    <property type="match status" value="1"/>
</dbReference>
<dbReference type="Gene3D" id="3.90.105.10">
    <property type="entry name" value="Molybdopterin biosynthesis moea protein, domain 2"/>
    <property type="match status" value="1"/>
</dbReference>
<dbReference type="InterPro" id="IPR036633">
    <property type="entry name" value="Prn/Lys/Arg_de-COase_C_sf"/>
</dbReference>
<dbReference type="InterPro" id="IPR052357">
    <property type="entry name" value="Orn_Lys_Arg_decarboxylase-I"/>
</dbReference>
<dbReference type="InterPro" id="IPR000310">
    <property type="entry name" value="Orn/Lys/Arg_deCO2ase_major_dom"/>
</dbReference>
<keyword evidence="2" id="KW-0663">Pyridoxal phosphate</keyword>
<reference evidence="5" key="1">
    <citation type="submission" date="2016-10" db="EMBL/GenBank/DDBJ databases">
        <authorList>
            <person name="Varghese N."/>
            <person name="Submissions S."/>
        </authorList>
    </citation>
    <scope>NUCLEOTIDE SEQUENCE [LARGE SCALE GENOMIC DNA]</scope>
    <source>
        <strain evidence="5">CGMCC 1.8895</strain>
    </source>
</reference>
<dbReference type="RefSeq" id="WP_092986884.1">
    <property type="nucleotide sequence ID" value="NZ_FNFY01000017.1"/>
</dbReference>
<evidence type="ECO:0000256" key="2">
    <source>
        <dbReference type="ARBA" id="ARBA00022898"/>
    </source>
</evidence>
<name>A0A1G9GFE8_9BACL</name>
<sequence length="416" mass="46689">MRLINKLNELRSAPAISMHVPGHKNMTVGNLDRLNWMDDMTEITGLDDLHSPEGVLLELNEFLSGKYPGYMAQAVVNGTTTGILSAIYALKDKVDQFVVIDDAHKSVYHGLDLTGASFQKKSSEEILTMELKNKALILTYPTYSGDGIKDLAHIIEKSRAGGAAVIVDEAHGAHNDIAPGFLPSAMNYGADIVVQSYHKMLPALTGASAVFTNDRQLHRTMMKYIDYFETSSPSYLILASIELAHQFYNDFVHTEFYDRRLEIMDYLQSLDFTVIESDDPAKIIINREGMSPYQLIDILDEAHIYSEMVTDEGVLWCLPLFHVGHGYPLSSLFERLDKLSYDGTDPALVRGEDLSFLIGKEAVRTVVPYPPGVPIIHAGEHFTHDIVKTIIHKRYYHVKMEGIEDNIECYKVEDDT</sequence>
<keyword evidence="5" id="KW-1185">Reference proteome</keyword>
<accession>A0A1G9GFE8</accession>
<evidence type="ECO:0000313" key="4">
    <source>
        <dbReference type="EMBL" id="SDK99265.1"/>
    </source>
</evidence>
<dbReference type="Gene3D" id="3.40.640.10">
    <property type="entry name" value="Type I PLP-dependent aspartate aminotransferase-like (Major domain)"/>
    <property type="match status" value="1"/>
</dbReference>
<dbReference type="PANTHER" id="PTHR43277:SF3">
    <property type="entry name" value="DECARBOXYLASE, PUTATIVE-RELATED"/>
    <property type="match status" value="1"/>
</dbReference>
<dbReference type="STRING" id="576118.SAMN05216216_1176"/>
<evidence type="ECO:0000256" key="1">
    <source>
        <dbReference type="ARBA" id="ARBA00001933"/>
    </source>
</evidence>